<dbReference type="InterPro" id="IPR014756">
    <property type="entry name" value="Ig_E-set"/>
</dbReference>
<evidence type="ECO:0000256" key="6">
    <source>
        <dbReference type="ARBA" id="ARBA00023008"/>
    </source>
</evidence>
<gene>
    <name evidence="10" type="primary">copC</name>
    <name evidence="10" type="ORF">NC803_03145</name>
    <name evidence="11" type="ORF">NC856_04785</name>
</gene>
<evidence type="ECO:0000256" key="1">
    <source>
        <dbReference type="ARBA" id="ARBA00004418"/>
    </source>
</evidence>
<dbReference type="RefSeq" id="WP_264089280.1">
    <property type="nucleotide sequence ID" value="NZ_JAMPJT010000002.1"/>
</dbReference>
<dbReference type="EMBL" id="JAMPJT010000002">
    <property type="protein sequence ID" value="MCV9877852.1"/>
    <property type="molecule type" value="Genomic_DNA"/>
</dbReference>
<keyword evidence="5 7" id="KW-0574">Periplasm</keyword>
<keyword evidence="6 7" id="KW-0186">Copper</keyword>
<proteinExistence type="inferred from homology"/>
<dbReference type="GO" id="GO:0006825">
    <property type="term" value="P:copper ion transport"/>
    <property type="evidence" value="ECO:0007669"/>
    <property type="project" value="InterPro"/>
</dbReference>
<evidence type="ECO:0000313" key="11">
    <source>
        <dbReference type="EMBL" id="MCV9881584.1"/>
    </source>
</evidence>
<protein>
    <recommendedName>
        <fullName evidence="7">Copper resistance protein C</fullName>
    </recommendedName>
</protein>
<dbReference type="Gene3D" id="2.60.40.1220">
    <property type="match status" value="1"/>
</dbReference>
<evidence type="ECO:0000256" key="2">
    <source>
        <dbReference type="ARBA" id="ARBA00010509"/>
    </source>
</evidence>
<dbReference type="AlphaFoldDB" id="A0AA42C111"/>
<sequence length="125" mass="13656">MTLKLKIWLGGALLSVTAMAFSPSVWAHAHLKSQIPAADSIVETAPDTLMLTFSENIEPAFSGVEIVDDARQSLSVSNTSVMPETRNQMNVTLTKPLASGRYQVNWHVLSVDGHKLKGSYRFAVK</sequence>
<accession>A0AA42C111</accession>
<dbReference type="Proteomes" id="UP001165569">
    <property type="component" value="Unassembled WGS sequence"/>
</dbReference>
<feature type="signal peptide" evidence="8">
    <location>
        <begin position="1"/>
        <end position="20"/>
    </location>
</feature>
<dbReference type="Proteomes" id="UP001165568">
    <property type="component" value="Unassembled WGS sequence"/>
</dbReference>
<dbReference type="GO" id="GO:0005507">
    <property type="term" value="F:copper ion binding"/>
    <property type="evidence" value="ECO:0007669"/>
    <property type="project" value="UniProtKB-UniRule"/>
</dbReference>
<comment type="caution">
    <text evidence="10">The sequence shown here is derived from an EMBL/GenBank/DDBJ whole genome shotgun (WGS) entry which is preliminary data.</text>
</comment>
<evidence type="ECO:0000313" key="10">
    <source>
        <dbReference type="EMBL" id="MCV9877852.1"/>
    </source>
</evidence>
<dbReference type="NCBIfam" id="NF033814">
    <property type="entry name" value="copper_CopC"/>
    <property type="match status" value="1"/>
</dbReference>
<organism evidence="10 13">
    <name type="scientific">Brenneria izbisi</name>
    <dbReference type="NCBI Taxonomy" id="2939450"/>
    <lineage>
        <taxon>Bacteria</taxon>
        <taxon>Pseudomonadati</taxon>
        <taxon>Pseudomonadota</taxon>
        <taxon>Gammaproteobacteria</taxon>
        <taxon>Enterobacterales</taxon>
        <taxon>Pectobacteriaceae</taxon>
        <taxon>Brenneria</taxon>
    </lineage>
</organism>
<dbReference type="EMBL" id="JAMPJU010000002">
    <property type="protein sequence ID" value="MCV9881584.1"/>
    <property type="molecule type" value="Genomic_DNA"/>
</dbReference>
<dbReference type="PANTHER" id="PTHR34820">
    <property type="entry name" value="INNER MEMBRANE PROTEIN YEBZ"/>
    <property type="match status" value="1"/>
</dbReference>
<dbReference type="PANTHER" id="PTHR34820:SF4">
    <property type="entry name" value="INNER MEMBRANE PROTEIN YEBZ"/>
    <property type="match status" value="1"/>
</dbReference>
<evidence type="ECO:0000256" key="5">
    <source>
        <dbReference type="ARBA" id="ARBA00022764"/>
    </source>
</evidence>
<dbReference type="GO" id="GO:0005886">
    <property type="term" value="C:plasma membrane"/>
    <property type="evidence" value="ECO:0007669"/>
    <property type="project" value="TreeGrafter"/>
</dbReference>
<dbReference type="GO" id="GO:0046688">
    <property type="term" value="P:response to copper ion"/>
    <property type="evidence" value="ECO:0007669"/>
    <property type="project" value="UniProtKB-UniRule"/>
</dbReference>
<evidence type="ECO:0000313" key="12">
    <source>
        <dbReference type="Proteomes" id="UP001165568"/>
    </source>
</evidence>
<evidence type="ECO:0000259" key="9">
    <source>
        <dbReference type="Pfam" id="PF04234"/>
    </source>
</evidence>
<evidence type="ECO:0000313" key="13">
    <source>
        <dbReference type="Proteomes" id="UP001165569"/>
    </source>
</evidence>
<reference evidence="10" key="1">
    <citation type="submission" date="2022-04" db="EMBL/GenBank/DDBJ databases">
        <title>Brenneria sp. isolated from walnut trees in Serbia.</title>
        <authorList>
            <person name="Gasic K."/>
            <person name="Zlatkovic N."/>
            <person name="Kuzmanovic N."/>
        </authorList>
    </citation>
    <scope>NUCLEOTIDE SEQUENCE</scope>
    <source>
        <strain evidence="11">KBI 423</strain>
        <strain evidence="10">KBI 447</strain>
    </source>
</reference>
<dbReference type="InterPro" id="IPR007348">
    <property type="entry name" value="CopC_dom"/>
</dbReference>
<comment type="similarity">
    <text evidence="2 7">Belongs to the CopC family.</text>
</comment>
<comment type="function">
    <text evidence="7">Involved in copper resistance.</text>
</comment>
<evidence type="ECO:0000256" key="4">
    <source>
        <dbReference type="ARBA" id="ARBA00022729"/>
    </source>
</evidence>
<dbReference type="InterPro" id="IPR014755">
    <property type="entry name" value="Cu-Rt/internalin_Ig-like"/>
</dbReference>
<comment type="subcellular location">
    <subcellularLocation>
        <location evidence="1 7">Periplasm</location>
    </subcellularLocation>
</comment>
<evidence type="ECO:0000256" key="8">
    <source>
        <dbReference type="SAM" id="SignalP"/>
    </source>
</evidence>
<keyword evidence="4 7" id="KW-0732">Signal</keyword>
<dbReference type="GO" id="GO:0042597">
    <property type="term" value="C:periplasmic space"/>
    <property type="evidence" value="ECO:0007669"/>
    <property type="project" value="UniProtKB-SubCell"/>
</dbReference>
<dbReference type="InterPro" id="IPR032694">
    <property type="entry name" value="CopC/D"/>
</dbReference>
<name>A0AA42C111_9GAMM</name>
<dbReference type="InterPro" id="IPR047685">
    <property type="entry name" value="CopC-like"/>
</dbReference>
<feature type="chain" id="PRO_5041452023" description="Copper resistance protein C" evidence="8">
    <location>
        <begin position="21"/>
        <end position="125"/>
    </location>
</feature>
<evidence type="ECO:0000256" key="3">
    <source>
        <dbReference type="ARBA" id="ARBA00022723"/>
    </source>
</evidence>
<feature type="domain" description="CopC" evidence="9">
    <location>
        <begin position="28"/>
        <end position="124"/>
    </location>
</feature>
<evidence type="ECO:0000256" key="7">
    <source>
        <dbReference type="RuleBase" id="RU369037"/>
    </source>
</evidence>
<keyword evidence="12" id="KW-1185">Reference proteome</keyword>
<dbReference type="SUPFAM" id="SSF81296">
    <property type="entry name" value="E set domains"/>
    <property type="match status" value="1"/>
</dbReference>
<keyword evidence="3 7" id="KW-0479">Metal-binding</keyword>
<dbReference type="Pfam" id="PF04234">
    <property type="entry name" value="CopC"/>
    <property type="match status" value="1"/>
</dbReference>